<evidence type="ECO:0000256" key="1">
    <source>
        <dbReference type="SAM" id="MobiDB-lite"/>
    </source>
</evidence>
<evidence type="ECO:0000313" key="2">
    <source>
        <dbReference type="EMBL" id="SOC55216.1"/>
    </source>
</evidence>
<dbReference type="EMBL" id="OBQK01000004">
    <property type="protein sequence ID" value="SOC55216.1"/>
    <property type="molecule type" value="Genomic_DNA"/>
</dbReference>
<feature type="region of interest" description="Disordered" evidence="1">
    <location>
        <begin position="23"/>
        <end position="46"/>
    </location>
</feature>
<name>A0A285VPQ7_9MICO</name>
<dbReference type="Proteomes" id="UP000219688">
    <property type="component" value="Unassembled WGS sequence"/>
</dbReference>
<protein>
    <submittedName>
        <fullName evidence="2">Uncharacterized protein</fullName>
    </submittedName>
</protein>
<accession>A0A285VPQ7</accession>
<proteinExistence type="predicted"/>
<feature type="compositionally biased region" description="Basic and acidic residues" evidence="1">
    <location>
        <begin position="23"/>
        <end position="34"/>
    </location>
</feature>
<dbReference type="RefSeq" id="WP_170955423.1">
    <property type="nucleotide sequence ID" value="NZ_OBQK01000004.1"/>
</dbReference>
<dbReference type="AlphaFoldDB" id="A0A285VPQ7"/>
<reference evidence="3" key="1">
    <citation type="submission" date="2017-08" db="EMBL/GenBank/DDBJ databases">
        <authorList>
            <person name="Varghese N."/>
            <person name="Submissions S."/>
        </authorList>
    </citation>
    <scope>NUCLEOTIDE SEQUENCE [LARGE SCALE GENOMIC DNA]</scope>
    <source>
        <strain evidence="3">USBA17B2</strain>
    </source>
</reference>
<keyword evidence="3" id="KW-1185">Reference proteome</keyword>
<evidence type="ECO:0000313" key="3">
    <source>
        <dbReference type="Proteomes" id="UP000219688"/>
    </source>
</evidence>
<gene>
    <name evidence="2" type="ORF">SAMN05421879_104275</name>
</gene>
<organism evidence="2 3">
    <name type="scientific">Ornithinimicrobium cerasi</name>
    <dbReference type="NCBI Taxonomy" id="2248773"/>
    <lineage>
        <taxon>Bacteria</taxon>
        <taxon>Bacillati</taxon>
        <taxon>Actinomycetota</taxon>
        <taxon>Actinomycetes</taxon>
        <taxon>Micrococcales</taxon>
        <taxon>Ornithinimicrobiaceae</taxon>
        <taxon>Ornithinimicrobium</taxon>
    </lineage>
</organism>
<sequence length="46" mass="5130">MGIFSGLVKVGLAKKVIDEARKPENQRRIKEVVAKARNRRSPGTPQ</sequence>